<dbReference type="RefSeq" id="WP_084372303.1">
    <property type="nucleotide sequence ID" value="NZ_FWYF01000002.1"/>
</dbReference>
<protein>
    <submittedName>
        <fullName evidence="2">HmuY protein</fullName>
    </submittedName>
</protein>
<evidence type="ECO:0000256" key="1">
    <source>
        <dbReference type="SAM" id="SignalP"/>
    </source>
</evidence>
<dbReference type="PROSITE" id="PS51257">
    <property type="entry name" value="PROKAR_LIPOPROTEIN"/>
    <property type="match status" value="1"/>
</dbReference>
<reference evidence="2 3" key="1">
    <citation type="submission" date="2017-04" db="EMBL/GenBank/DDBJ databases">
        <authorList>
            <person name="Afonso C.L."/>
            <person name="Miller P.J."/>
            <person name="Scott M.A."/>
            <person name="Spackman E."/>
            <person name="Goraichik I."/>
            <person name="Dimitrov K.M."/>
            <person name="Suarez D.L."/>
            <person name="Swayne D.E."/>
        </authorList>
    </citation>
    <scope>NUCLEOTIDE SEQUENCE [LARGE SCALE GENOMIC DNA]</scope>
    <source>
        <strain evidence="2 3">DSM 26133</strain>
    </source>
</reference>
<dbReference type="OrthoDB" id="1091850at2"/>
<dbReference type="Proteomes" id="UP000192472">
    <property type="component" value="Unassembled WGS sequence"/>
</dbReference>
<accession>A0A1W2GB59</accession>
<dbReference type="EMBL" id="FWYF01000002">
    <property type="protein sequence ID" value="SMD33897.1"/>
    <property type="molecule type" value="Genomic_DNA"/>
</dbReference>
<feature type="chain" id="PRO_5010723513" evidence="1">
    <location>
        <begin position="22"/>
        <end position="458"/>
    </location>
</feature>
<sequence length="458" mass="49882">MNHIKITTLLLSALVLFGTTACEEDEASPVKVNFTNTEAGISKTSPSVDLEISFSRPAEADGSLTISITSETLSYGETADFYTSPLATENVIALPYVVGDESVTVTVMSGSALNIEQDESITLTVSDEAQVLDLGDQTVLTVVFSENFVAPSGTAILDAGGAEFTHQAYFDLSKISQTKIDKYTWDLGFSSGEDFRVIINNGAKMMAQEIDATDLTIVTAADTIGFAATQSFAAYNGDATDWVDSPDGNLDSLALNKVATTDGDNKVYIVSREGENRNWKKIRVLQNGSGYTLQYADIDADTFTSVDIAKDEAYNFSFFDLDNGLADAEPTKDSWDIMYGAYTNVINFGYFLPYSYNDFVIINRHETQVSEVLISSTLTYDSFNLADAASLTFSSDQSAIGSNWRNGGGPTSEPSLKEDRFYVIQDSEDNYYKLKFTSMYSADNGERGFAGIAYELLQ</sequence>
<proteinExistence type="predicted"/>
<keyword evidence="3" id="KW-1185">Reference proteome</keyword>
<dbReference type="AlphaFoldDB" id="A0A1W2GB59"/>
<dbReference type="CDD" id="cd12105">
    <property type="entry name" value="HmuY"/>
    <property type="match status" value="1"/>
</dbReference>
<feature type="signal peptide" evidence="1">
    <location>
        <begin position="1"/>
        <end position="21"/>
    </location>
</feature>
<dbReference type="STRING" id="692418.SAMN04488029_1728"/>
<name>A0A1W2GB59_REIFA</name>
<dbReference type="InterPro" id="IPR025921">
    <property type="entry name" value="HmuY"/>
</dbReference>
<evidence type="ECO:0000313" key="2">
    <source>
        <dbReference type="EMBL" id="SMD33897.1"/>
    </source>
</evidence>
<gene>
    <name evidence="2" type="ORF">SAMN04488029_1728</name>
</gene>
<keyword evidence="1" id="KW-0732">Signal</keyword>
<evidence type="ECO:0000313" key="3">
    <source>
        <dbReference type="Proteomes" id="UP000192472"/>
    </source>
</evidence>
<organism evidence="2 3">
    <name type="scientific">Reichenbachiella faecimaris</name>
    <dbReference type="NCBI Taxonomy" id="692418"/>
    <lineage>
        <taxon>Bacteria</taxon>
        <taxon>Pseudomonadati</taxon>
        <taxon>Bacteroidota</taxon>
        <taxon>Cytophagia</taxon>
        <taxon>Cytophagales</taxon>
        <taxon>Reichenbachiellaceae</taxon>
        <taxon>Reichenbachiella</taxon>
    </lineage>
</organism>
<dbReference type="Pfam" id="PF14064">
    <property type="entry name" value="HmuY"/>
    <property type="match status" value="1"/>
</dbReference>